<comment type="caution">
    <text evidence="2">The sequence shown here is derived from an EMBL/GenBank/DDBJ whole genome shotgun (WGS) entry which is preliminary data.</text>
</comment>
<proteinExistence type="predicted"/>
<dbReference type="Proteomes" id="UP000680158">
    <property type="component" value="Unassembled WGS sequence"/>
</dbReference>
<dbReference type="Pfam" id="PF04860">
    <property type="entry name" value="Phage_portal"/>
    <property type="match status" value="1"/>
</dbReference>
<evidence type="ECO:0000313" key="3">
    <source>
        <dbReference type="Proteomes" id="UP000680158"/>
    </source>
</evidence>
<feature type="compositionally biased region" description="Polar residues" evidence="1">
    <location>
        <begin position="390"/>
        <end position="410"/>
    </location>
</feature>
<dbReference type="EMBL" id="JAGSPM010000007">
    <property type="protein sequence ID" value="MBR7747451.1"/>
    <property type="molecule type" value="Genomic_DNA"/>
</dbReference>
<dbReference type="RefSeq" id="WP_212684843.1">
    <property type="nucleotide sequence ID" value="NZ_JAGSPM010000007.1"/>
</dbReference>
<feature type="region of interest" description="Disordered" evidence="1">
    <location>
        <begin position="372"/>
        <end position="410"/>
    </location>
</feature>
<evidence type="ECO:0000313" key="2">
    <source>
        <dbReference type="EMBL" id="MBR7747451.1"/>
    </source>
</evidence>
<gene>
    <name evidence="2" type="ORF">KDM92_12735</name>
</gene>
<dbReference type="InterPro" id="IPR006427">
    <property type="entry name" value="Portal_HK97"/>
</dbReference>
<organism evidence="2 3">
    <name type="scientific">Undibacterium baiyunense</name>
    <dbReference type="NCBI Taxonomy" id="2828731"/>
    <lineage>
        <taxon>Bacteria</taxon>
        <taxon>Pseudomonadati</taxon>
        <taxon>Pseudomonadota</taxon>
        <taxon>Betaproteobacteria</taxon>
        <taxon>Burkholderiales</taxon>
        <taxon>Oxalobacteraceae</taxon>
        <taxon>Undibacterium</taxon>
    </lineage>
</organism>
<accession>A0A941DGC1</accession>
<protein>
    <submittedName>
        <fullName evidence="2">Phage portal protein</fullName>
    </submittedName>
</protein>
<keyword evidence="3" id="KW-1185">Reference proteome</keyword>
<name>A0A941DGC1_9BURK</name>
<dbReference type="AlphaFoldDB" id="A0A941DGC1"/>
<dbReference type="InterPro" id="IPR006944">
    <property type="entry name" value="Phage/GTA_portal"/>
</dbReference>
<reference evidence="2 3" key="1">
    <citation type="submission" date="2021-04" db="EMBL/GenBank/DDBJ databases">
        <title>novel species isolated from subtropical streams in China.</title>
        <authorList>
            <person name="Lu H."/>
        </authorList>
    </citation>
    <scope>NUCLEOTIDE SEQUENCE [LARGE SCALE GENOMIC DNA]</scope>
    <source>
        <strain evidence="2 3">BYS107W</strain>
    </source>
</reference>
<sequence length="410" mass="45684">MKFLDRILGRKSAQLSYDQVADLIGGHGGVTIAGVSVNEKTALQVSTVLACVKVIADGCATPPLHVYREIKDGDRVTRQKAMNIPEYRLLNRRANEWQTSFEWRRLMTVHAALTGTGLSIKVRGDNGRVRELIPVPPDQWTMHKISRYEIRYRCYDEFGLIGEFKPEDVFLIHGVQWDWASSMDAVALARSAIGLAMATEQSQAAMHKNGLRPSGTYSVEGTLSAEQHERLTAWIKKNSGVSNTGNPLVMDRGAKWLSTSISGVDAQHVETRRLQIEEVCRGYGVFPIMIGHSDKTSTFASSEAFFAAHLIHCLAPWHRAWTQRLDETLLDGSGPLFAEFDTRYMRAGSMKDRAQWARTMAEMGIYTRNEIRDEEGKDPLTGLDEPLTPLNMTQGKGTNDANTANQDVTA</sequence>
<dbReference type="NCBIfam" id="TIGR01537">
    <property type="entry name" value="portal_HK97"/>
    <property type="match status" value="1"/>
</dbReference>
<evidence type="ECO:0000256" key="1">
    <source>
        <dbReference type="SAM" id="MobiDB-lite"/>
    </source>
</evidence>